<proteinExistence type="predicted"/>
<dbReference type="OrthoDB" id="67965at2759"/>
<dbReference type="RefSeq" id="XP_030831187.1">
    <property type="nucleotide sequence ID" value="XM_030975327.1"/>
</dbReference>
<dbReference type="AlphaFoldDB" id="A0A7M7N6K2"/>
<sequence>MSKSARSSTNSERPLQIRDYSKQIYTMETNSDNSTGGPFIIDEYNLALCAIVTVAMQTSFFIIAATCKFDKVTDFAGGTNFVVLALLSFLLAQTYGVRQIVATVLVCLWGIRLSGYLLYRIIKIGEDKRFDDKRENCLKFAGFWIFQAVWVFTVSLPLIFINAKKYNEGTSFEALDYVGTALFSLGLIIETIADQQKFNFRNDPANKGKWCQAGLWSWSRHPNYFGEIMLWWGMFIMSCSVLTGVEWIAVLGPLFISLILLTLSGIPLLEKSADERYGQLDSYVIFKKSTSPLLLFWPRLYQVLPSAVKCLFCCEFPFYNNIGKTSPDPEGATPNEGTGIARA</sequence>
<dbReference type="OMA" id="VWWGIFI"/>
<evidence type="ECO:0000256" key="1">
    <source>
        <dbReference type="SAM" id="Phobius"/>
    </source>
</evidence>
<evidence type="ECO:0000313" key="2">
    <source>
        <dbReference type="EnsemblMetazoa" id="XP_030831187"/>
    </source>
</evidence>
<dbReference type="PANTHER" id="PTHR32251">
    <property type="entry name" value="3-OXO-5-ALPHA-STEROID 4-DEHYDROGENASE"/>
    <property type="match status" value="1"/>
</dbReference>
<dbReference type="Proteomes" id="UP000007110">
    <property type="component" value="Unassembled WGS sequence"/>
</dbReference>
<dbReference type="InParanoid" id="A0A7M7N6K2"/>
<organism evidence="2 3">
    <name type="scientific">Strongylocentrotus purpuratus</name>
    <name type="common">Purple sea urchin</name>
    <dbReference type="NCBI Taxonomy" id="7668"/>
    <lineage>
        <taxon>Eukaryota</taxon>
        <taxon>Metazoa</taxon>
        <taxon>Echinodermata</taxon>
        <taxon>Eleutherozoa</taxon>
        <taxon>Echinozoa</taxon>
        <taxon>Echinoidea</taxon>
        <taxon>Euechinoidea</taxon>
        <taxon>Echinacea</taxon>
        <taxon>Camarodonta</taxon>
        <taxon>Echinidea</taxon>
        <taxon>Strongylocentrotidae</taxon>
        <taxon>Strongylocentrotus</taxon>
    </lineage>
</organism>
<feature type="transmembrane region" description="Helical" evidence="1">
    <location>
        <begin position="140"/>
        <end position="162"/>
    </location>
</feature>
<keyword evidence="3" id="KW-1185">Reference proteome</keyword>
<feature type="transmembrane region" description="Helical" evidence="1">
    <location>
        <begin position="224"/>
        <end position="243"/>
    </location>
</feature>
<evidence type="ECO:0008006" key="4">
    <source>
        <dbReference type="Google" id="ProtNLM"/>
    </source>
</evidence>
<feature type="transmembrane region" description="Helical" evidence="1">
    <location>
        <begin position="75"/>
        <end position="94"/>
    </location>
</feature>
<reference evidence="3" key="1">
    <citation type="submission" date="2015-02" db="EMBL/GenBank/DDBJ databases">
        <title>Genome sequencing for Strongylocentrotus purpuratus.</title>
        <authorList>
            <person name="Murali S."/>
            <person name="Liu Y."/>
            <person name="Vee V."/>
            <person name="English A."/>
            <person name="Wang M."/>
            <person name="Skinner E."/>
            <person name="Han Y."/>
            <person name="Muzny D.M."/>
            <person name="Worley K.C."/>
            <person name="Gibbs R.A."/>
        </authorList>
    </citation>
    <scope>NUCLEOTIDE SEQUENCE</scope>
</reference>
<evidence type="ECO:0000313" key="3">
    <source>
        <dbReference type="Proteomes" id="UP000007110"/>
    </source>
</evidence>
<dbReference type="Pfam" id="PF06966">
    <property type="entry name" value="DUF1295"/>
    <property type="match status" value="1"/>
</dbReference>
<feature type="transmembrane region" description="Helical" evidence="1">
    <location>
        <begin position="249"/>
        <end position="269"/>
    </location>
</feature>
<feature type="transmembrane region" description="Helical" evidence="1">
    <location>
        <begin position="174"/>
        <end position="193"/>
    </location>
</feature>
<reference evidence="2" key="2">
    <citation type="submission" date="2021-01" db="UniProtKB">
        <authorList>
            <consortium name="EnsemblMetazoa"/>
        </authorList>
    </citation>
    <scope>IDENTIFICATION</scope>
</reference>
<dbReference type="InterPro" id="IPR010721">
    <property type="entry name" value="UstE-like"/>
</dbReference>
<dbReference type="Gene3D" id="1.20.120.1630">
    <property type="match status" value="1"/>
</dbReference>
<accession>A0A7M7N6K2</accession>
<feature type="transmembrane region" description="Helical" evidence="1">
    <location>
        <begin position="100"/>
        <end position="119"/>
    </location>
</feature>
<dbReference type="GeneID" id="115918095"/>
<name>A0A7M7N6K2_STRPU</name>
<keyword evidence="1" id="KW-1133">Transmembrane helix</keyword>
<keyword evidence="1" id="KW-0812">Transmembrane</keyword>
<dbReference type="KEGG" id="spu:115918095"/>
<feature type="transmembrane region" description="Helical" evidence="1">
    <location>
        <begin position="44"/>
        <end position="63"/>
    </location>
</feature>
<dbReference type="EnsemblMetazoa" id="XM_030975327">
    <property type="protein sequence ID" value="XP_030831187"/>
    <property type="gene ID" value="LOC115918095"/>
</dbReference>
<dbReference type="GO" id="GO:0016020">
    <property type="term" value="C:membrane"/>
    <property type="evidence" value="ECO:0000318"/>
    <property type="project" value="GO_Central"/>
</dbReference>
<dbReference type="PANTHER" id="PTHR32251:SF15">
    <property type="entry name" value="3-OXO-5-ALPHA-STEROID 4-DEHYDROGENASE (DUF1295)"/>
    <property type="match status" value="1"/>
</dbReference>
<dbReference type="PROSITE" id="PS50244">
    <property type="entry name" value="S5A_REDUCTASE"/>
    <property type="match status" value="1"/>
</dbReference>
<keyword evidence="1" id="KW-0472">Membrane</keyword>
<protein>
    <recommendedName>
        <fullName evidence="4">Steroid 5-alpha reductase C-terminal domain-containing protein</fullName>
    </recommendedName>
</protein>